<dbReference type="EMBL" id="DUGC01000024">
    <property type="protein sequence ID" value="HIH09266.1"/>
    <property type="molecule type" value="Genomic_DNA"/>
</dbReference>
<feature type="region of interest" description="Disordered" evidence="1">
    <location>
        <begin position="48"/>
        <end position="73"/>
    </location>
</feature>
<proteinExistence type="predicted"/>
<evidence type="ECO:0000313" key="3">
    <source>
        <dbReference type="Proteomes" id="UP000565078"/>
    </source>
</evidence>
<reference evidence="3" key="1">
    <citation type="journal article" date="2020" name="bioRxiv">
        <title>A rank-normalized archaeal taxonomy based on genome phylogeny resolves widespread incomplete and uneven classifications.</title>
        <authorList>
            <person name="Rinke C."/>
            <person name="Chuvochina M."/>
            <person name="Mussig A.J."/>
            <person name="Chaumeil P.-A."/>
            <person name="Waite D.W."/>
            <person name="Whitman W.B."/>
            <person name="Parks D.H."/>
            <person name="Hugenholtz P."/>
        </authorList>
    </citation>
    <scope>NUCLEOTIDE SEQUENCE [LARGE SCALE GENOMIC DNA]</scope>
</reference>
<organism evidence="2 3">
    <name type="scientific">Candidatus Iainarchaeum sp</name>
    <dbReference type="NCBI Taxonomy" id="3101447"/>
    <lineage>
        <taxon>Archaea</taxon>
        <taxon>Candidatus Iainarchaeota</taxon>
        <taxon>Candidatus Iainarchaeia</taxon>
        <taxon>Candidatus Iainarchaeales</taxon>
        <taxon>Candidatus Iainarchaeaceae</taxon>
        <taxon>Candidatus Iainarchaeum</taxon>
    </lineage>
</organism>
<gene>
    <name evidence="2" type="ORF">HA254_01205</name>
</gene>
<sequence>MTTTIEYLAIAAVAIVLIISVVQATQLSSLNEKVSQKNTASATLDSGRVQAGASQGSVPQQTAPPSQQMVGGC</sequence>
<comment type="caution">
    <text evidence="2">The sequence shown here is derived from an EMBL/GenBank/DDBJ whole genome shotgun (WGS) entry which is preliminary data.</text>
</comment>
<evidence type="ECO:0000313" key="2">
    <source>
        <dbReference type="EMBL" id="HIH09266.1"/>
    </source>
</evidence>
<dbReference type="AlphaFoldDB" id="A0A7J4J206"/>
<feature type="compositionally biased region" description="Polar residues" evidence="1">
    <location>
        <begin position="52"/>
        <end position="73"/>
    </location>
</feature>
<name>A0A7J4J206_9ARCH</name>
<protein>
    <recommendedName>
        <fullName evidence="4">Class III signal peptide-containing protein</fullName>
    </recommendedName>
</protein>
<evidence type="ECO:0008006" key="4">
    <source>
        <dbReference type="Google" id="ProtNLM"/>
    </source>
</evidence>
<dbReference type="Proteomes" id="UP000565078">
    <property type="component" value="Unassembled WGS sequence"/>
</dbReference>
<accession>A0A7J4J206</accession>
<evidence type="ECO:0000256" key="1">
    <source>
        <dbReference type="SAM" id="MobiDB-lite"/>
    </source>
</evidence>